<sequence length="68" mass="7533">MYGGGMDSEPDPREQRSHQQANTDLVGLLLEHLFMVTSRTSDDRTRAEPTLSTPNDEGDLPAVLIPPR</sequence>
<feature type="region of interest" description="Disordered" evidence="1">
    <location>
        <begin position="38"/>
        <end position="68"/>
    </location>
</feature>
<organism evidence="2 3">
    <name type="scientific">Deinococcus metalli</name>
    <dbReference type="NCBI Taxonomy" id="1141878"/>
    <lineage>
        <taxon>Bacteria</taxon>
        <taxon>Thermotogati</taxon>
        <taxon>Deinococcota</taxon>
        <taxon>Deinococci</taxon>
        <taxon>Deinococcales</taxon>
        <taxon>Deinococcaceae</taxon>
        <taxon>Deinococcus</taxon>
    </lineage>
</organism>
<accession>A0ABQ3JLB5</accession>
<name>A0ABQ3JLB5_9DEIO</name>
<evidence type="ECO:0000256" key="1">
    <source>
        <dbReference type="SAM" id="MobiDB-lite"/>
    </source>
</evidence>
<dbReference type="EMBL" id="BNAJ01000004">
    <property type="protein sequence ID" value="GHF42414.1"/>
    <property type="molecule type" value="Genomic_DNA"/>
</dbReference>
<reference evidence="3" key="1">
    <citation type="journal article" date="2019" name="Int. J. Syst. Evol. Microbiol.">
        <title>The Global Catalogue of Microorganisms (GCM) 10K type strain sequencing project: providing services to taxonomists for standard genome sequencing and annotation.</title>
        <authorList>
            <consortium name="The Broad Institute Genomics Platform"/>
            <consortium name="The Broad Institute Genome Sequencing Center for Infectious Disease"/>
            <person name="Wu L."/>
            <person name="Ma J."/>
        </authorList>
    </citation>
    <scope>NUCLEOTIDE SEQUENCE [LARGE SCALE GENOMIC DNA]</scope>
    <source>
        <strain evidence="3">CGMCC 1.18437</strain>
    </source>
</reference>
<feature type="region of interest" description="Disordered" evidence="1">
    <location>
        <begin position="1"/>
        <end position="24"/>
    </location>
</feature>
<proteinExistence type="predicted"/>
<dbReference type="Proteomes" id="UP000619376">
    <property type="component" value="Unassembled WGS sequence"/>
</dbReference>
<evidence type="ECO:0000313" key="2">
    <source>
        <dbReference type="EMBL" id="GHF42414.1"/>
    </source>
</evidence>
<keyword evidence="3" id="KW-1185">Reference proteome</keyword>
<protein>
    <submittedName>
        <fullName evidence="2">Uncharacterized protein</fullName>
    </submittedName>
</protein>
<comment type="caution">
    <text evidence="2">The sequence shown here is derived from an EMBL/GenBank/DDBJ whole genome shotgun (WGS) entry which is preliminary data.</text>
</comment>
<evidence type="ECO:0000313" key="3">
    <source>
        <dbReference type="Proteomes" id="UP000619376"/>
    </source>
</evidence>
<gene>
    <name evidence="2" type="ORF">GCM10017781_18380</name>
</gene>